<evidence type="ECO:0000313" key="3">
    <source>
        <dbReference type="Proteomes" id="UP000187203"/>
    </source>
</evidence>
<proteinExistence type="predicted"/>
<reference evidence="3" key="1">
    <citation type="submission" date="2013-09" db="EMBL/GenBank/DDBJ databases">
        <title>Corchorus olitorius genome sequencing.</title>
        <authorList>
            <person name="Alam M."/>
            <person name="Haque M.S."/>
            <person name="Islam M.S."/>
            <person name="Emdad E.M."/>
            <person name="Islam M.M."/>
            <person name="Ahmed B."/>
            <person name="Halim A."/>
            <person name="Hossen Q.M.M."/>
            <person name="Hossain M.Z."/>
            <person name="Ahmed R."/>
            <person name="Khan M.M."/>
            <person name="Islam R."/>
            <person name="Rashid M.M."/>
            <person name="Khan S.A."/>
            <person name="Rahman M.S."/>
            <person name="Alam M."/>
            <person name="Yahiya A.S."/>
            <person name="Khan M.S."/>
            <person name="Azam M.S."/>
            <person name="Haque T."/>
            <person name="Lashkar M.Z.H."/>
            <person name="Akhand A.I."/>
            <person name="Morshed G."/>
            <person name="Roy S."/>
            <person name="Uddin K.S."/>
            <person name="Rabeya T."/>
            <person name="Hossain A.S."/>
            <person name="Chowdhury A."/>
            <person name="Snigdha A.R."/>
            <person name="Mortoza M.S."/>
            <person name="Matin S.A."/>
            <person name="Hoque S.M.E."/>
            <person name="Islam M.K."/>
            <person name="Roy D.K."/>
            <person name="Haider R."/>
            <person name="Moosa M.M."/>
            <person name="Elias S.M."/>
            <person name="Hasan A.M."/>
            <person name="Jahan S."/>
            <person name="Shafiuddin M."/>
            <person name="Mahmood N."/>
            <person name="Shommy N.S."/>
        </authorList>
    </citation>
    <scope>NUCLEOTIDE SEQUENCE [LARGE SCALE GENOMIC DNA]</scope>
    <source>
        <strain evidence="3">cv. O-4</strain>
    </source>
</reference>
<keyword evidence="3" id="KW-1185">Reference proteome</keyword>
<accession>A0A1R3I3J1</accession>
<comment type="caution">
    <text evidence="2">The sequence shown here is derived from an EMBL/GenBank/DDBJ whole genome shotgun (WGS) entry which is preliminary data.</text>
</comment>
<protein>
    <submittedName>
        <fullName evidence="2">Uncharacterized protein</fullName>
    </submittedName>
</protein>
<feature type="region of interest" description="Disordered" evidence="1">
    <location>
        <begin position="38"/>
        <end position="60"/>
    </location>
</feature>
<evidence type="ECO:0000313" key="2">
    <source>
        <dbReference type="EMBL" id="OMO77148.1"/>
    </source>
</evidence>
<sequence>MEFAKTNAKVESCMSLLIVVIEDVKFIKSHLLDGSKSNIGKRDEGIPRTDGEHGLNHEFKESGDAGVRHNVFETFESTPLKQEWNPNESTKVRPKSWSWNKESVQVFLCTFGFFIVNAESRTDKEYV</sequence>
<dbReference type="Proteomes" id="UP000187203">
    <property type="component" value="Unassembled WGS sequence"/>
</dbReference>
<organism evidence="2 3">
    <name type="scientific">Corchorus olitorius</name>
    <dbReference type="NCBI Taxonomy" id="93759"/>
    <lineage>
        <taxon>Eukaryota</taxon>
        <taxon>Viridiplantae</taxon>
        <taxon>Streptophyta</taxon>
        <taxon>Embryophyta</taxon>
        <taxon>Tracheophyta</taxon>
        <taxon>Spermatophyta</taxon>
        <taxon>Magnoliopsida</taxon>
        <taxon>eudicotyledons</taxon>
        <taxon>Gunneridae</taxon>
        <taxon>Pentapetalae</taxon>
        <taxon>rosids</taxon>
        <taxon>malvids</taxon>
        <taxon>Malvales</taxon>
        <taxon>Malvaceae</taxon>
        <taxon>Grewioideae</taxon>
        <taxon>Apeibeae</taxon>
        <taxon>Corchorus</taxon>
    </lineage>
</organism>
<dbReference type="AlphaFoldDB" id="A0A1R3I3J1"/>
<dbReference type="EMBL" id="AWUE01018994">
    <property type="protein sequence ID" value="OMO77148.1"/>
    <property type="molecule type" value="Genomic_DNA"/>
</dbReference>
<evidence type="ECO:0000256" key="1">
    <source>
        <dbReference type="SAM" id="MobiDB-lite"/>
    </source>
</evidence>
<feature type="compositionally biased region" description="Basic and acidic residues" evidence="1">
    <location>
        <begin position="40"/>
        <end position="60"/>
    </location>
</feature>
<name>A0A1R3I3J1_9ROSI</name>
<gene>
    <name evidence="2" type="ORF">COLO4_25315</name>
</gene>